<feature type="compositionally biased region" description="Basic and acidic residues" evidence="1">
    <location>
        <begin position="1310"/>
        <end position="1320"/>
    </location>
</feature>
<feature type="compositionally biased region" description="Basic and acidic residues" evidence="1">
    <location>
        <begin position="908"/>
        <end position="927"/>
    </location>
</feature>
<feature type="region of interest" description="Disordered" evidence="1">
    <location>
        <begin position="990"/>
        <end position="1467"/>
    </location>
</feature>
<feature type="compositionally biased region" description="Polar residues" evidence="1">
    <location>
        <begin position="1326"/>
        <end position="1358"/>
    </location>
</feature>
<feature type="compositionally biased region" description="Basic and acidic residues" evidence="1">
    <location>
        <begin position="1070"/>
        <end position="1084"/>
    </location>
</feature>
<feature type="compositionally biased region" description="Polar residues" evidence="1">
    <location>
        <begin position="1206"/>
        <end position="1237"/>
    </location>
</feature>
<dbReference type="PROSITE" id="PS50882">
    <property type="entry name" value="YTH"/>
    <property type="match status" value="1"/>
</dbReference>
<dbReference type="InterPro" id="IPR035437">
    <property type="entry name" value="SNase_OB-fold_sf"/>
</dbReference>
<feature type="compositionally biased region" description="Polar residues" evidence="1">
    <location>
        <begin position="1110"/>
        <end position="1127"/>
    </location>
</feature>
<dbReference type="Pfam" id="PF04146">
    <property type="entry name" value="YTH"/>
    <property type="match status" value="1"/>
</dbReference>
<feature type="compositionally biased region" description="Basic and acidic residues" evidence="1">
    <location>
        <begin position="996"/>
        <end position="1009"/>
    </location>
</feature>
<feature type="compositionally biased region" description="Basic and acidic residues" evidence="1">
    <location>
        <begin position="1142"/>
        <end position="1156"/>
    </location>
</feature>
<feature type="compositionally biased region" description="Polar residues" evidence="1">
    <location>
        <begin position="1278"/>
        <end position="1295"/>
    </location>
</feature>
<dbReference type="SMART" id="SM00333">
    <property type="entry name" value="TUDOR"/>
    <property type="match status" value="2"/>
</dbReference>
<dbReference type="STRING" id="46731.A0A3M6TD40"/>
<dbReference type="Gene3D" id="2.30.30.140">
    <property type="match status" value="2"/>
</dbReference>
<feature type="domain" description="YTH" evidence="3">
    <location>
        <begin position="704"/>
        <end position="846"/>
    </location>
</feature>
<proteinExistence type="predicted"/>
<gene>
    <name evidence="4" type="ORF">pdam_00016740</name>
</gene>
<feature type="domain" description="Tudor" evidence="2">
    <location>
        <begin position="270"/>
        <end position="329"/>
    </location>
</feature>
<dbReference type="Pfam" id="PF00567">
    <property type="entry name" value="TUDOR"/>
    <property type="match status" value="2"/>
</dbReference>
<dbReference type="CDD" id="cd21134">
    <property type="entry name" value="YTH"/>
    <property type="match status" value="1"/>
</dbReference>
<comment type="caution">
    <text evidence="4">The sequence shown here is derived from an EMBL/GenBank/DDBJ whole genome shotgun (WGS) entry which is preliminary data.</text>
</comment>
<dbReference type="InterPro" id="IPR002999">
    <property type="entry name" value="Tudor"/>
</dbReference>
<feature type="compositionally biased region" description="Basic and acidic residues" evidence="1">
    <location>
        <begin position="1166"/>
        <end position="1180"/>
    </location>
</feature>
<dbReference type="InterPro" id="IPR007275">
    <property type="entry name" value="YTH_domain"/>
</dbReference>
<feature type="compositionally biased region" description="Basic and acidic residues" evidence="1">
    <location>
        <begin position="200"/>
        <end position="212"/>
    </location>
</feature>
<dbReference type="InterPro" id="IPR050621">
    <property type="entry name" value="Tudor_domain_containing"/>
</dbReference>
<dbReference type="Gene3D" id="3.10.590.10">
    <property type="entry name" value="ph1033 like domains"/>
    <property type="match status" value="1"/>
</dbReference>
<feature type="domain" description="Tudor" evidence="2">
    <location>
        <begin position="1608"/>
        <end position="1666"/>
    </location>
</feature>
<feature type="compositionally biased region" description="Basic and acidic residues" evidence="1">
    <location>
        <begin position="866"/>
        <end position="879"/>
    </location>
</feature>
<keyword evidence="5" id="KW-1185">Reference proteome</keyword>
<feature type="region of interest" description="Disordered" evidence="1">
    <location>
        <begin position="866"/>
        <end position="930"/>
    </location>
</feature>
<evidence type="ECO:0000313" key="4">
    <source>
        <dbReference type="EMBL" id="RMX39280.1"/>
    </source>
</evidence>
<evidence type="ECO:0000259" key="3">
    <source>
        <dbReference type="PROSITE" id="PS50882"/>
    </source>
</evidence>
<dbReference type="EMBL" id="RCHS01003840">
    <property type="protein sequence ID" value="RMX39280.1"/>
    <property type="molecule type" value="Genomic_DNA"/>
</dbReference>
<evidence type="ECO:0000256" key="1">
    <source>
        <dbReference type="SAM" id="MobiDB-lite"/>
    </source>
</evidence>
<protein>
    <recommendedName>
        <fullName evidence="6">Tudor domain-containing protein</fullName>
    </recommendedName>
</protein>
<feature type="compositionally biased region" description="Polar residues" evidence="1">
    <location>
        <begin position="1405"/>
        <end position="1425"/>
    </location>
</feature>
<dbReference type="CDD" id="cd20379">
    <property type="entry name" value="Tudor_dTUD-like"/>
    <property type="match status" value="1"/>
</dbReference>
<dbReference type="OrthoDB" id="10034606at2759"/>
<feature type="compositionally biased region" description="Basic and acidic residues" evidence="1">
    <location>
        <begin position="1190"/>
        <end position="1204"/>
    </location>
</feature>
<reference evidence="4 5" key="1">
    <citation type="journal article" date="2018" name="Sci. Rep.">
        <title>Comparative analysis of the Pocillopora damicornis genome highlights role of immune system in coral evolution.</title>
        <authorList>
            <person name="Cunning R."/>
            <person name="Bay R.A."/>
            <person name="Gillette P."/>
            <person name="Baker A.C."/>
            <person name="Traylor-Knowles N."/>
        </authorList>
    </citation>
    <scope>NUCLEOTIDE SEQUENCE [LARGE SCALE GENOMIC DNA]</scope>
    <source>
        <strain evidence="4">RSMAS</strain>
        <tissue evidence="4">Whole animal</tissue>
    </source>
</reference>
<dbReference type="Proteomes" id="UP000275408">
    <property type="component" value="Unassembled WGS sequence"/>
</dbReference>
<organism evidence="4 5">
    <name type="scientific">Pocillopora damicornis</name>
    <name type="common">Cauliflower coral</name>
    <name type="synonym">Millepora damicornis</name>
    <dbReference type="NCBI Taxonomy" id="46731"/>
    <lineage>
        <taxon>Eukaryota</taxon>
        <taxon>Metazoa</taxon>
        <taxon>Cnidaria</taxon>
        <taxon>Anthozoa</taxon>
        <taxon>Hexacorallia</taxon>
        <taxon>Scleractinia</taxon>
        <taxon>Astrocoeniina</taxon>
        <taxon>Pocilloporidae</taxon>
        <taxon>Pocillopora</taxon>
    </lineage>
</organism>
<dbReference type="PANTHER" id="PTHR22948:SF29">
    <property type="entry name" value="FI02030P-RELATED"/>
    <property type="match status" value="1"/>
</dbReference>
<sequence length="1718" mass="188620">MAAASLSLIAPVCYNHPEKRADFKCFDCKYESIICLCPQCNIQVHSLDVFKAHRYEQIEVMRKQRRLSQDVQDIEKLLEVENELLQSVLTRLKYTEEEEKETLSQLVQMQSATKKRVAEIRGCAGAVEKAFQYLAKVSSMLIQCSTQDESSSKLNQAVAGADADADADAAVPKEQPDSSESNSPHQPTPIPAQETPLGSEKQDVPEEPKVQLSKEMEGKDVFPVSIIGSLARNGSFWISKTGEPAMETRKETAMAINNYFKKHGFGNPVVPKEGLFCAALNRQNKEFCRTRVESVSSPEKCKIRFLDYGFVEECAPSVLCELSCELDDKFILYQAFQASLFSDLDTQLPYEAKWCFKDLTFNRELMAAVQGQVTDKNGTVIYHVLLSTCGDNSVCINSKVAQLVDEQKLAVENRPVQPREAKADAEAPVVQINPNIAQTADSGAACNAAQEMDNEHAVSVLGTMAKIVSEDSVSDENVTCKDKISVDAKITNSKKEGRQALRPEAEEFVPLSPERVKVSDKLSAQPASKQARIPGILHLPAQDSFSKALFAPESKVDNVPSSDHLPNEMLASELQAKDVPVYDHQENQMLELKDVPENVAGFESQNVLTPEHSVKEISPSEGAATKLQTFENQVSDVPASVLVVNKASVSRHLEEGGTKVFPIEHYRNTVPDNHLPVGGVDVAMYNYILNKCSVNMIGMEELTYARFVMIKSDPRRIIEAMKFDVWCSNMKTNRSLNIAFNSVRNGGGRGSVFLLFAGHKFVNFCGLAEMLTSVDPTQSCPMLNEPFKFGGKMIGRCDIRWIYANNLQFKDIKFKPESRFSVRYLMDAADGLEIANDVGRSIVKAYESITYFNSILQHAIKTHQSYLDDQKEKQPRSDTELPWWRVTREELSDDSPASQEDWDQEIEDSLKTSERSGTDKDKTDASAEFHSGGCENLSIDATHISDDGLSHALDSHQGADQIEIGKDAISTDKEPDGSIKNKDIAVANDLTSQPLKSEKEIPTENRDSLSKNNIRAHFRSSVKNRSSSEKSLAEETAEVPGDPTDWASKTLSKAILEEAETVPSNDGSDWETRTPSKTSLKEEETIPSNDGSDWEIGTPSKTSLKGAETVPSSDGSDWETRTPSKTSLKGAETVPSSDGSDWETRTPSKTSLEEVKTVPSNDGSDWETRTPSKTSLKEAETIPSNDGSDWETRTPSKTSLKEAETVPSNDGSDWETRTPSSTSLKGAETVPSNDGSDWETRTPSKTSLKEVKTVPSNDGSDWETRTPSKTSLEEVKTVPSNDGSDWETRTPSKTSLIEGKTVLSNDGSDWEVRKPSETSLERSVGGPNSTSSSLSKTCVETETAVKSSAIRSLETSPMTGERVNTLAPPNTTSDLETGILDKTLPQEQTGVVPSMSRTSLDEESASQFAGGSDWETGTPSKTSLVEGTAVGPSGGSDWETGTPSKTSLDIDSLAQPPPFSEGNEETHFKNSLKDEMAEYPGGSSDLEPGGPTNSMLIQTTSAANGRSDDAPGIAGMTDSDSCLEVASGCLLSPELLSQESSEELVISDYVPLEIGKEHSIIVQENLTDSGTFWAKVTRARKEEDAFVDAMVRMGTHIEARNKTLDPSEIFIYKQCAVKGRDGYWYRALVEKTLDKGKICVRLLDIGDVWEVNQRALRVLDDKFYTSPPAQAFECCIVYSNSANKKEKSRIAKLVRRNKKLQVLVKGYSAGTVEVQILS</sequence>
<dbReference type="Gene3D" id="2.40.50.90">
    <property type="match status" value="2"/>
</dbReference>
<evidence type="ECO:0000313" key="5">
    <source>
        <dbReference type="Proteomes" id="UP000275408"/>
    </source>
</evidence>
<name>A0A3M6TD40_POCDA</name>
<dbReference type="PROSITE" id="PS50304">
    <property type="entry name" value="TUDOR"/>
    <property type="match status" value="2"/>
</dbReference>
<feature type="compositionally biased region" description="Polar residues" evidence="1">
    <location>
        <begin position="1385"/>
        <end position="1398"/>
    </location>
</feature>
<dbReference type="GO" id="GO:0003723">
    <property type="term" value="F:RNA binding"/>
    <property type="evidence" value="ECO:0007669"/>
    <property type="project" value="InterPro"/>
</dbReference>
<dbReference type="PANTHER" id="PTHR22948">
    <property type="entry name" value="TUDOR DOMAIN CONTAINING PROTEIN"/>
    <property type="match status" value="1"/>
</dbReference>
<evidence type="ECO:0008006" key="6">
    <source>
        <dbReference type="Google" id="ProtNLM"/>
    </source>
</evidence>
<feature type="compositionally biased region" description="Polar residues" evidence="1">
    <location>
        <begin position="1439"/>
        <end position="1449"/>
    </location>
</feature>
<evidence type="ECO:0000259" key="2">
    <source>
        <dbReference type="PROSITE" id="PS50304"/>
    </source>
</evidence>
<feature type="region of interest" description="Disordered" evidence="1">
    <location>
        <begin position="155"/>
        <end position="212"/>
    </location>
</feature>
<feature type="compositionally biased region" description="Basic and acidic residues" evidence="1">
    <location>
        <begin position="1262"/>
        <end position="1276"/>
    </location>
</feature>
<feature type="compositionally biased region" description="Basic and acidic residues" evidence="1">
    <location>
        <begin position="1238"/>
        <end position="1252"/>
    </location>
</feature>
<accession>A0A3M6TD40</accession>
<dbReference type="SUPFAM" id="SSF63748">
    <property type="entry name" value="Tudor/PWWP/MBT"/>
    <property type="match status" value="2"/>
</dbReference>